<comment type="caution">
    <text evidence="3">The sequence shown here is derived from an EMBL/GenBank/DDBJ whole genome shotgun (WGS) entry which is preliminary data.</text>
</comment>
<feature type="compositionally biased region" description="Low complexity" evidence="2">
    <location>
        <begin position="120"/>
        <end position="140"/>
    </location>
</feature>
<evidence type="ECO:0000313" key="3">
    <source>
        <dbReference type="EMBL" id="KAJ3128984.1"/>
    </source>
</evidence>
<sequence>MKAKHNKHTATTSTNLQPSSSRQRSYTHTILTPNSLLSSNVLEVPTGSSRASARFPLPTKLQNTQQDTPVMQTPPISSHEYLQLPQAQRHMHAMDGEGSERLLEWETDNAKVGRMRMRFSSDSGKNGNNNTDNNKTNTNDETGAEWIRVTLKLYHDSGLLHLSAADHNFDKHVRPTCVHTAAPTVHSTLEFQQNPSFSPIHSPSFKNTLILHYSANPVPLLLRHHLPQKVASWFNAIDKSIRRHLSTENNAPSIVLPPNIPQIPTSPRPTRLQEQLHVHFDLPSDSSSDHTTITTLETAVAETKQTNAKLTTSLENALDDASFARAIVQDLTAQNATLQARIDAAESENLLTKETIAKLVSEFQILDDIKHWIIEDRSYRHTGQTSAPPTPPPPPPSPIAGGDSLLFRASPISPPFSGSLKSSSPSTRRNSGEVNSFSFLSTVNRNGILFEQEQIIRRQEASRWEQEIENLKRQMIPMEEVQDMIEEACMEKEKELLERKTVEAKKSESRNIIASNNIGMINNNSLNVSSEDTSDSEAQRQLFILKEKYQSLSDEYSRLKLSYLSLKSSYESFFETHTHPEVPGREIFQSSASGLQQFLIIQEKDKETTELKAQQQSSSSGLIESQDGNNNWNTNFVMKPAVENRQLYNPELVLEGEISTSRPENNQEGELTTLNNVEIVKDEVAEGNEVNSVFIENLDSFFAEGSVLGVTSVYSLDEEESTSSHSFNL</sequence>
<feature type="region of interest" description="Disordered" evidence="2">
    <location>
        <begin position="1"/>
        <end position="26"/>
    </location>
</feature>
<feature type="compositionally biased region" description="Low complexity" evidence="2">
    <location>
        <begin position="415"/>
        <end position="426"/>
    </location>
</feature>
<evidence type="ECO:0000256" key="2">
    <source>
        <dbReference type="SAM" id="MobiDB-lite"/>
    </source>
</evidence>
<evidence type="ECO:0000313" key="4">
    <source>
        <dbReference type="Proteomes" id="UP001211907"/>
    </source>
</evidence>
<feature type="compositionally biased region" description="Pro residues" evidence="2">
    <location>
        <begin position="388"/>
        <end position="398"/>
    </location>
</feature>
<feature type="region of interest" description="Disordered" evidence="2">
    <location>
        <begin position="381"/>
        <end position="405"/>
    </location>
</feature>
<gene>
    <name evidence="3" type="ORF">HK100_008867</name>
</gene>
<evidence type="ECO:0000256" key="1">
    <source>
        <dbReference type="SAM" id="Coils"/>
    </source>
</evidence>
<feature type="region of interest" description="Disordered" evidence="2">
    <location>
        <begin position="414"/>
        <end position="433"/>
    </location>
</feature>
<accession>A0AAD5T3S4</accession>
<reference evidence="3" key="1">
    <citation type="submission" date="2020-05" db="EMBL/GenBank/DDBJ databases">
        <title>Phylogenomic resolution of chytrid fungi.</title>
        <authorList>
            <person name="Stajich J.E."/>
            <person name="Amses K."/>
            <person name="Simmons R."/>
            <person name="Seto K."/>
            <person name="Myers J."/>
            <person name="Bonds A."/>
            <person name="Quandt C.A."/>
            <person name="Barry K."/>
            <person name="Liu P."/>
            <person name="Grigoriev I."/>
            <person name="Longcore J.E."/>
            <person name="James T.Y."/>
        </authorList>
    </citation>
    <scope>NUCLEOTIDE SEQUENCE</scope>
    <source>
        <strain evidence="3">JEL0513</strain>
    </source>
</reference>
<dbReference type="Proteomes" id="UP001211907">
    <property type="component" value="Unassembled WGS sequence"/>
</dbReference>
<organism evidence="3 4">
    <name type="scientific">Physocladia obscura</name>
    <dbReference type="NCBI Taxonomy" id="109957"/>
    <lineage>
        <taxon>Eukaryota</taxon>
        <taxon>Fungi</taxon>
        <taxon>Fungi incertae sedis</taxon>
        <taxon>Chytridiomycota</taxon>
        <taxon>Chytridiomycota incertae sedis</taxon>
        <taxon>Chytridiomycetes</taxon>
        <taxon>Chytridiales</taxon>
        <taxon>Chytriomycetaceae</taxon>
        <taxon>Physocladia</taxon>
    </lineage>
</organism>
<feature type="region of interest" description="Disordered" evidence="2">
    <location>
        <begin position="119"/>
        <end position="140"/>
    </location>
</feature>
<dbReference type="EMBL" id="JADGJH010000440">
    <property type="protein sequence ID" value="KAJ3128984.1"/>
    <property type="molecule type" value="Genomic_DNA"/>
</dbReference>
<feature type="coiled-coil region" evidence="1">
    <location>
        <begin position="300"/>
        <end position="348"/>
    </location>
</feature>
<protein>
    <submittedName>
        <fullName evidence="3">Uncharacterized protein</fullName>
    </submittedName>
</protein>
<feature type="coiled-coil region" evidence="1">
    <location>
        <begin position="478"/>
        <end position="510"/>
    </location>
</feature>
<keyword evidence="4" id="KW-1185">Reference proteome</keyword>
<dbReference type="AlphaFoldDB" id="A0AAD5T3S4"/>
<feature type="compositionally biased region" description="Polar residues" evidence="2">
    <location>
        <begin position="9"/>
        <end position="26"/>
    </location>
</feature>
<keyword evidence="1" id="KW-0175">Coiled coil</keyword>
<proteinExistence type="predicted"/>
<name>A0AAD5T3S4_9FUNG</name>